<evidence type="ECO:0008006" key="4">
    <source>
        <dbReference type="Google" id="ProtNLM"/>
    </source>
</evidence>
<dbReference type="EMBL" id="FOCP01000029">
    <property type="protein sequence ID" value="SEN63403.1"/>
    <property type="molecule type" value="Genomic_DNA"/>
</dbReference>
<reference evidence="2 3" key="1">
    <citation type="submission" date="2016-10" db="EMBL/GenBank/DDBJ databases">
        <authorList>
            <person name="de Groot N.N."/>
        </authorList>
    </citation>
    <scope>NUCLEOTIDE SEQUENCE [LARGE SCALE GENOMIC DNA]</scope>
    <source>
        <strain evidence="2 3">Nm22</strain>
    </source>
</reference>
<evidence type="ECO:0000313" key="2">
    <source>
        <dbReference type="EMBL" id="SEN63403.1"/>
    </source>
</evidence>
<name>A0A1H8I437_9PROT</name>
<dbReference type="AlphaFoldDB" id="A0A1H8I437"/>
<keyword evidence="1" id="KW-0472">Membrane</keyword>
<organism evidence="2 3">
    <name type="scientific">Nitrosomonas marina</name>
    <dbReference type="NCBI Taxonomy" id="917"/>
    <lineage>
        <taxon>Bacteria</taxon>
        <taxon>Pseudomonadati</taxon>
        <taxon>Pseudomonadota</taxon>
        <taxon>Betaproteobacteria</taxon>
        <taxon>Nitrosomonadales</taxon>
        <taxon>Nitrosomonadaceae</taxon>
        <taxon>Nitrosomonas</taxon>
    </lineage>
</organism>
<proteinExistence type="predicted"/>
<keyword evidence="1" id="KW-1133">Transmembrane helix</keyword>
<dbReference type="OrthoDB" id="9920242at2"/>
<feature type="transmembrane region" description="Helical" evidence="1">
    <location>
        <begin position="32"/>
        <end position="58"/>
    </location>
</feature>
<protein>
    <recommendedName>
        <fullName evidence="4">YggT family protein</fullName>
    </recommendedName>
</protein>
<dbReference type="Proteomes" id="UP000199459">
    <property type="component" value="Unassembled WGS sequence"/>
</dbReference>
<evidence type="ECO:0000313" key="3">
    <source>
        <dbReference type="Proteomes" id="UP000199459"/>
    </source>
</evidence>
<sequence length="68" mass="8068">MKPFETFLIPGEFALRFILKFLQIDVAIIDPALFVVFAGFLSWLIWMAIIRGIWAITLRIFGFEQRRY</sequence>
<gene>
    <name evidence="2" type="ORF">SAMN05216325_1294</name>
</gene>
<accession>A0A1H8I437</accession>
<evidence type="ECO:0000256" key="1">
    <source>
        <dbReference type="SAM" id="Phobius"/>
    </source>
</evidence>
<keyword evidence="1" id="KW-0812">Transmembrane</keyword>
<dbReference type="RefSeq" id="WP_090634402.1">
    <property type="nucleotide sequence ID" value="NZ_FOCP01000029.1"/>
</dbReference>